<protein>
    <recommendedName>
        <fullName evidence="4">Streptomyces killer toxin-like beta/gamma crystallin domain-containing protein</fullName>
    </recommendedName>
</protein>
<reference evidence="2 3" key="1">
    <citation type="submission" date="2020-08" db="EMBL/GenBank/DDBJ databases">
        <title>Sequencing the genomes of 1000 actinobacteria strains.</title>
        <authorList>
            <person name="Klenk H.-P."/>
        </authorList>
    </citation>
    <scope>NUCLEOTIDE SEQUENCE [LARGE SCALE GENOMIC DNA]</scope>
    <source>
        <strain evidence="2 3">DSM 45790</strain>
    </source>
</reference>
<evidence type="ECO:0008006" key="4">
    <source>
        <dbReference type="Google" id="ProtNLM"/>
    </source>
</evidence>
<dbReference type="Proteomes" id="UP000588112">
    <property type="component" value="Unassembled WGS sequence"/>
</dbReference>
<keyword evidence="3" id="KW-1185">Reference proteome</keyword>
<sequence length="94" mass="10007">MSTRKWTTFAAATLLATALMTRPAAAAPTDCSYQVDDVSYEASSYCSSGTGEHRIRVVQSGGRESVGPWAPAGSISFTNISAFRVIDAWVETRG</sequence>
<feature type="chain" id="PRO_5030831524" description="Streptomyces killer toxin-like beta/gamma crystallin domain-containing protein" evidence="1">
    <location>
        <begin position="27"/>
        <end position="94"/>
    </location>
</feature>
<keyword evidence="1" id="KW-0732">Signal</keyword>
<evidence type="ECO:0000256" key="1">
    <source>
        <dbReference type="SAM" id="SignalP"/>
    </source>
</evidence>
<organism evidence="2 3">
    <name type="scientific">Sphaerisporangium krabiense</name>
    <dbReference type="NCBI Taxonomy" id="763782"/>
    <lineage>
        <taxon>Bacteria</taxon>
        <taxon>Bacillati</taxon>
        <taxon>Actinomycetota</taxon>
        <taxon>Actinomycetes</taxon>
        <taxon>Streptosporangiales</taxon>
        <taxon>Streptosporangiaceae</taxon>
        <taxon>Sphaerisporangium</taxon>
    </lineage>
</organism>
<name>A0A7W8Z8P1_9ACTN</name>
<feature type="signal peptide" evidence="1">
    <location>
        <begin position="1"/>
        <end position="26"/>
    </location>
</feature>
<proteinExistence type="predicted"/>
<dbReference type="EMBL" id="JACHBR010000001">
    <property type="protein sequence ID" value="MBB5629534.1"/>
    <property type="molecule type" value="Genomic_DNA"/>
</dbReference>
<evidence type="ECO:0000313" key="3">
    <source>
        <dbReference type="Proteomes" id="UP000588112"/>
    </source>
</evidence>
<accession>A0A7W8Z8P1</accession>
<evidence type="ECO:0000313" key="2">
    <source>
        <dbReference type="EMBL" id="MBB5629534.1"/>
    </source>
</evidence>
<comment type="caution">
    <text evidence="2">The sequence shown here is derived from an EMBL/GenBank/DDBJ whole genome shotgun (WGS) entry which is preliminary data.</text>
</comment>
<dbReference type="RefSeq" id="WP_184614683.1">
    <property type="nucleotide sequence ID" value="NZ_BOOS01000055.1"/>
</dbReference>
<gene>
    <name evidence="2" type="ORF">BJ981_005233</name>
</gene>
<dbReference type="AlphaFoldDB" id="A0A7W8Z8P1"/>